<dbReference type="Proteomes" id="UP000008461">
    <property type="component" value="Chromosome"/>
</dbReference>
<dbReference type="Pfam" id="PF13563">
    <property type="entry name" value="2_5_RNA_ligase2"/>
    <property type="match status" value="1"/>
</dbReference>
<dbReference type="STRING" id="760192.Halhy_6357"/>
<dbReference type="PANTHER" id="PTHR40037">
    <property type="entry name" value="PHOSPHOESTERASE YJCG-RELATED"/>
    <property type="match status" value="1"/>
</dbReference>
<evidence type="ECO:0000313" key="1">
    <source>
        <dbReference type="EMBL" id="AEE54176.1"/>
    </source>
</evidence>
<keyword evidence="2" id="KW-1185">Reference proteome</keyword>
<sequence length="165" mass="18822">MPQKRIQLSLFVDESASSSIESIRATFNPAQYVLIPAHVTLCREDELEQIDQVIQNLQRLNQDSITIDFGPVIRFSEGKGVLIPAIGPNESFQQLRANILQGIIENPRLPEPHITLMHPRNATCTDEIFAQIAQYSLPRKITFKKISLIEQEIGMKWCILDEFHL</sequence>
<dbReference type="PANTHER" id="PTHR40037:SF1">
    <property type="entry name" value="PHOSPHOESTERASE SAOUHSC_00951-RELATED"/>
    <property type="match status" value="1"/>
</dbReference>
<dbReference type="SUPFAM" id="SSF55144">
    <property type="entry name" value="LigT-like"/>
    <property type="match status" value="1"/>
</dbReference>
<accession>F4L7J6</accession>
<evidence type="ECO:0008006" key="3">
    <source>
        <dbReference type="Google" id="ProtNLM"/>
    </source>
</evidence>
<dbReference type="InterPro" id="IPR050580">
    <property type="entry name" value="2H_phosphoesterase_YjcG-like"/>
</dbReference>
<dbReference type="EMBL" id="CP002691">
    <property type="protein sequence ID" value="AEE54176.1"/>
    <property type="molecule type" value="Genomic_DNA"/>
</dbReference>
<name>F4L7J6_HALH1</name>
<dbReference type="Gene3D" id="3.90.1140.10">
    <property type="entry name" value="Cyclic phosphodiesterase"/>
    <property type="match status" value="1"/>
</dbReference>
<reference evidence="1 2" key="1">
    <citation type="journal article" date="2011" name="Stand. Genomic Sci.">
        <title>Complete genome sequence of Haliscomenobacter hydrossis type strain (O).</title>
        <authorList>
            <consortium name="US DOE Joint Genome Institute (JGI-PGF)"/>
            <person name="Daligault H."/>
            <person name="Lapidus A."/>
            <person name="Zeytun A."/>
            <person name="Nolan M."/>
            <person name="Lucas S."/>
            <person name="Del Rio T.G."/>
            <person name="Tice H."/>
            <person name="Cheng J.F."/>
            <person name="Tapia R."/>
            <person name="Han C."/>
            <person name="Goodwin L."/>
            <person name="Pitluck S."/>
            <person name="Liolios K."/>
            <person name="Pagani I."/>
            <person name="Ivanova N."/>
            <person name="Huntemann M."/>
            <person name="Mavromatis K."/>
            <person name="Mikhailova N."/>
            <person name="Pati A."/>
            <person name="Chen A."/>
            <person name="Palaniappan K."/>
            <person name="Land M."/>
            <person name="Hauser L."/>
            <person name="Brambilla E.M."/>
            <person name="Rohde M."/>
            <person name="Verbarg S."/>
            <person name="Goker M."/>
            <person name="Bristow J."/>
            <person name="Eisen J.A."/>
            <person name="Markowitz V."/>
            <person name="Hugenholtz P."/>
            <person name="Kyrpides N.C."/>
            <person name="Klenk H.P."/>
            <person name="Woyke T."/>
        </authorList>
    </citation>
    <scope>NUCLEOTIDE SEQUENCE [LARGE SCALE GENOMIC DNA]</scope>
    <source>
        <strain evidence="2">ATCC 27775 / DSM 1100 / LMG 10767 / O</strain>
    </source>
</reference>
<organism evidence="1 2">
    <name type="scientific">Haliscomenobacter hydrossis (strain ATCC 27775 / DSM 1100 / LMG 10767 / O)</name>
    <dbReference type="NCBI Taxonomy" id="760192"/>
    <lineage>
        <taxon>Bacteria</taxon>
        <taxon>Pseudomonadati</taxon>
        <taxon>Bacteroidota</taxon>
        <taxon>Saprospiria</taxon>
        <taxon>Saprospirales</taxon>
        <taxon>Haliscomenobacteraceae</taxon>
        <taxon>Haliscomenobacter</taxon>
    </lineage>
</organism>
<evidence type="ECO:0000313" key="2">
    <source>
        <dbReference type="Proteomes" id="UP000008461"/>
    </source>
</evidence>
<protein>
    <recommendedName>
        <fullName evidence="3">2'-5' RNA ligase</fullName>
    </recommendedName>
</protein>
<gene>
    <name evidence="1" type="ordered locus">Halhy_6357</name>
</gene>
<dbReference type="AlphaFoldDB" id="F4L7J6"/>
<dbReference type="HOGENOM" id="CLU_1608545_0_0_10"/>
<reference key="2">
    <citation type="submission" date="2011-04" db="EMBL/GenBank/DDBJ databases">
        <title>Complete sequence of chromosome of Haliscomenobacter hydrossis DSM 1100.</title>
        <authorList>
            <consortium name="US DOE Joint Genome Institute (JGI-PGF)"/>
            <person name="Lucas S."/>
            <person name="Han J."/>
            <person name="Lapidus A."/>
            <person name="Bruce D."/>
            <person name="Goodwin L."/>
            <person name="Pitluck S."/>
            <person name="Peters L."/>
            <person name="Kyrpides N."/>
            <person name="Mavromatis K."/>
            <person name="Ivanova N."/>
            <person name="Ovchinnikova G."/>
            <person name="Pagani I."/>
            <person name="Daligault H."/>
            <person name="Detter J.C."/>
            <person name="Han C."/>
            <person name="Land M."/>
            <person name="Hauser L."/>
            <person name="Markowitz V."/>
            <person name="Cheng J.-F."/>
            <person name="Hugenholtz P."/>
            <person name="Woyke T."/>
            <person name="Wu D."/>
            <person name="Verbarg S."/>
            <person name="Frueling A."/>
            <person name="Brambilla E."/>
            <person name="Klenk H.-P."/>
            <person name="Eisen J.A."/>
        </authorList>
    </citation>
    <scope>NUCLEOTIDE SEQUENCE</scope>
    <source>
        <strain>DSM 1100</strain>
    </source>
</reference>
<dbReference type="InterPro" id="IPR009097">
    <property type="entry name" value="Cyclic_Pdiesterase"/>
</dbReference>
<dbReference type="eggNOG" id="COG1514">
    <property type="taxonomic scope" value="Bacteria"/>
</dbReference>
<dbReference type="RefSeq" id="WP_013768696.1">
    <property type="nucleotide sequence ID" value="NC_015510.1"/>
</dbReference>
<dbReference type="KEGG" id="hhy:Halhy_6357"/>
<proteinExistence type="predicted"/>